<keyword evidence="2" id="KW-1185">Reference proteome</keyword>
<organism evidence="1 2">
    <name type="scientific">Anabaena azotica FACHB-119</name>
    <dbReference type="NCBI Taxonomy" id="947527"/>
    <lineage>
        <taxon>Bacteria</taxon>
        <taxon>Bacillati</taxon>
        <taxon>Cyanobacteriota</taxon>
        <taxon>Cyanophyceae</taxon>
        <taxon>Nostocales</taxon>
        <taxon>Nostocaceae</taxon>
        <taxon>Anabaena</taxon>
        <taxon>Anabaena azotica</taxon>
    </lineage>
</organism>
<dbReference type="EMBL" id="JACJSG010000044">
    <property type="protein sequence ID" value="MBD2504075.1"/>
    <property type="molecule type" value="Genomic_DNA"/>
</dbReference>
<comment type="caution">
    <text evidence="1">The sequence shown here is derived from an EMBL/GenBank/DDBJ whole genome shotgun (WGS) entry which is preliminary data.</text>
</comment>
<reference evidence="1 2" key="1">
    <citation type="journal article" date="2020" name="ISME J.">
        <title>Comparative genomics reveals insights into cyanobacterial evolution and habitat adaptation.</title>
        <authorList>
            <person name="Chen M.Y."/>
            <person name="Teng W.K."/>
            <person name="Zhao L."/>
            <person name="Hu C.X."/>
            <person name="Zhou Y.K."/>
            <person name="Han B.P."/>
            <person name="Song L.R."/>
            <person name="Shu W.S."/>
        </authorList>
    </citation>
    <scope>NUCLEOTIDE SEQUENCE [LARGE SCALE GENOMIC DNA]</scope>
    <source>
        <strain evidence="1 2">FACHB-119</strain>
    </source>
</reference>
<protein>
    <submittedName>
        <fullName evidence="1">Uncharacterized protein</fullName>
    </submittedName>
</protein>
<sequence>MSRQSLPQLVVQAQELLSQIHHHPQYKALKFDCDVTLGDVNQYFNTLQSECEIKGDRTH</sequence>
<gene>
    <name evidence="1" type="ORF">H6G83_26275</name>
</gene>
<name>A0ABR8DA41_9NOST</name>
<evidence type="ECO:0000313" key="1">
    <source>
        <dbReference type="EMBL" id="MBD2504075.1"/>
    </source>
</evidence>
<dbReference type="RefSeq" id="WP_190477484.1">
    <property type="nucleotide sequence ID" value="NZ_JACJSG010000044.1"/>
</dbReference>
<evidence type="ECO:0000313" key="2">
    <source>
        <dbReference type="Proteomes" id="UP000661112"/>
    </source>
</evidence>
<proteinExistence type="predicted"/>
<dbReference type="Proteomes" id="UP000661112">
    <property type="component" value="Unassembled WGS sequence"/>
</dbReference>
<accession>A0ABR8DA41</accession>